<dbReference type="InterPro" id="IPR050194">
    <property type="entry name" value="Glycosyltransferase_grp1"/>
</dbReference>
<dbReference type="InterPro" id="IPR028098">
    <property type="entry name" value="Glyco_trans_4-like_N"/>
</dbReference>
<comment type="caution">
    <text evidence="2">The sequence shown here is derived from an EMBL/GenBank/DDBJ whole genome shotgun (WGS) entry which is preliminary data.</text>
</comment>
<organism evidence="2 3">
    <name type="scientific">Methylomonas albis</name>
    <dbReference type="NCBI Taxonomy" id="1854563"/>
    <lineage>
        <taxon>Bacteria</taxon>
        <taxon>Pseudomonadati</taxon>
        <taxon>Pseudomonadota</taxon>
        <taxon>Gammaproteobacteria</taxon>
        <taxon>Methylococcales</taxon>
        <taxon>Methylococcaceae</taxon>
        <taxon>Methylomonas</taxon>
    </lineage>
</organism>
<evidence type="ECO:0000313" key="2">
    <source>
        <dbReference type="EMBL" id="MBD9356062.1"/>
    </source>
</evidence>
<reference evidence="2 3" key="1">
    <citation type="submission" date="2020-09" db="EMBL/GenBank/DDBJ databases">
        <title>Methylomonas albis sp. nov. and Methylomonas fluvii sp. nov.: Two cold-adapted methanotrophs from the River Elbe and an amended description of Methylovulum psychrotolerans strain Eb1.</title>
        <authorList>
            <person name="Bussmann I.K."/>
            <person name="Klings K.-W."/>
            <person name="Warnstedt J."/>
            <person name="Hoppert M."/>
            <person name="Saborowski A."/>
            <person name="Horn F."/>
            <person name="Liebner S."/>
        </authorList>
    </citation>
    <scope>NUCLEOTIDE SEQUENCE [LARGE SCALE GENOMIC DNA]</scope>
    <source>
        <strain evidence="2 3">EbA</strain>
    </source>
</reference>
<keyword evidence="3" id="KW-1185">Reference proteome</keyword>
<dbReference type="Proteomes" id="UP000652176">
    <property type="component" value="Unassembled WGS sequence"/>
</dbReference>
<dbReference type="PANTHER" id="PTHR45947">
    <property type="entry name" value="SULFOQUINOVOSYL TRANSFERASE SQD2"/>
    <property type="match status" value="1"/>
</dbReference>
<dbReference type="Pfam" id="PF13692">
    <property type="entry name" value="Glyco_trans_1_4"/>
    <property type="match status" value="1"/>
</dbReference>
<gene>
    <name evidence="2" type="ORF">IE877_09190</name>
</gene>
<dbReference type="EMBL" id="JACXSS010000001">
    <property type="protein sequence ID" value="MBD9356062.1"/>
    <property type="molecule type" value="Genomic_DNA"/>
</dbReference>
<dbReference type="Gene3D" id="3.40.50.2000">
    <property type="entry name" value="Glycogen Phosphorylase B"/>
    <property type="match status" value="2"/>
</dbReference>
<evidence type="ECO:0000313" key="3">
    <source>
        <dbReference type="Proteomes" id="UP000652176"/>
    </source>
</evidence>
<dbReference type="SUPFAM" id="SSF53756">
    <property type="entry name" value="UDP-Glycosyltransferase/glycogen phosphorylase"/>
    <property type="match status" value="1"/>
</dbReference>
<name>A0ABR9D2C8_9GAMM</name>
<dbReference type="RefSeq" id="WP_192374452.1">
    <property type="nucleotide sequence ID" value="NZ_JACXSS010000001.1"/>
</dbReference>
<dbReference type="Pfam" id="PF13579">
    <property type="entry name" value="Glyco_trans_4_4"/>
    <property type="match status" value="1"/>
</dbReference>
<protein>
    <submittedName>
        <fullName evidence="2">Glycosyltransferase</fullName>
    </submittedName>
</protein>
<evidence type="ECO:0000259" key="1">
    <source>
        <dbReference type="Pfam" id="PF13579"/>
    </source>
</evidence>
<dbReference type="PANTHER" id="PTHR45947:SF3">
    <property type="entry name" value="SULFOQUINOVOSYL TRANSFERASE SQD2"/>
    <property type="match status" value="1"/>
</dbReference>
<accession>A0ABR9D2C8</accession>
<feature type="domain" description="Glycosyltransferase subfamily 4-like N-terminal" evidence="1">
    <location>
        <begin position="31"/>
        <end position="172"/>
    </location>
</feature>
<sequence length="362" mass="41400">MRLLFLCKRRPQGRDLLTRPYGRFFYLPYYLAQQGHDITLLLLDYHAGDPIYHHAHGIKWFSVSVQPLKQASGPMAYLRQAEKIVNTQTPDWIIGFSDTWYGILAAYLGKRYGVKTLIDAYDNYESYIPWFKPLHWLWRHSLRRCTAVSAAGPQLAKLMARSRADNVSTVIPMTADPIFHPLNDCYVRNRFNLPNGVPLIGYCGSLYENRGVETLFQAMRYLVNQLPEAKLVISGRREQGIKIPIDLRHAVIELGYLADDDMPLLINALDVLVVINRHSAFGEYSYPVKLYEAMHCQKPVIASDSAGAKWILQGHPECLADSGDSVNFAKRIHQALSWKTKEYNSSHDWAFSSKLFKDLLGH</sequence>
<proteinExistence type="predicted"/>